<feature type="domain" description="Putative Flp pilus-assembly TadG-like N-terminal" evidence="1">
    <location>
        <begin position="7"/>
        <end position="54"/>
    </location>
</feature>
<reference evidence="2" key="2">
    <citation type="submission" date="2020-09" db="EMBL/GenBank/DDBJ databases">
        <authorList>
            <person name="Sun Q."/>
            <person name="Ohkuma M."/>
        </authorList>
    </citation>
    <scope>NUCLEOTIDE SEQUENCE</scope>
    <source>
        <strain evidence="2">JCM 3091</strain>
    </source>
</reference>
<dbReference type="Pfam" id="PF13400">
    <property type="entry name" value="Tad"/>
    <property type="match status" value="1"/>
</dbReference>
<name>A0A8J3FL16_9ACTN</name>
<reference evidence="2" key="1">
    <citation type="journal article" date="2014" name="Int. J. Syst. Evol. Microbiol.">
        <title>Complete genome sequence of Corynebacterium casei LMG S-19264T (=DSM 44701T), isolated from a smear-ripened cheese.</title>
        <authorList>
            <consortium name="US DOE Joint Genome Institute (JGI-PGF)"/>
            <person name="Walter F."/>
            <person name="Albersmeier A."/>
            <person name="Kalinowski J."/>
            <person name="Ruckert C."/>
        </authorList>
    </citation>
    <scope>NUCLEOTIDE SEQUENCE</scope>
    <source>
        <strain evidence="2">JCM 3091</strain>
    </source>
</reference>
<evidence type="ECO:0000313" key="2">
    <source>
        <dbReference type="EMBL" id="GGK31479.1"/>
    </source>
</evidence>
<gene>
    <name evidence="2" type="ORF">GCM10010124_25330</name>
</gene>
<keyword evidence="3" id="KW-1185">Reference proteome</keyword>
<proteinExistence type="predicted"/>
<dbReference type="InterPro" id="IPR028087">
    <property type="entry name" value="Tad_N"/>
</dbReference>
<evidence type="ECO:0000313" key="3">
    <source>
        <dbReference type="Proteomes" id="UP000662200"/>
    </source>
</evidence>
<dbReference type="AlphaFoldDB" id="A0A8J3FL16"/>
<accession>A0A8J3FL16</accession>
<dbReference type="Proteomes" id="UP000662200">
    <property type="component" value="Unassembled WGS sequence"/>
</dbReference>
<sequence>MSGDDRGAVSVLVAILAPALLLLVGLVVDAGGMVRALQRAENVAAQAARTAGQAIDLPAAIGGGIKRIDPAAATQAASAYLSRAGATGTVAVADDLQSVTVTATITYRPTLLAAFGYRTRTLTGQSTARLINTN</sequence>
<comment type="caution">
    <text evidence="2">The sequence shown here is derived from an EMBL/GenBank/DDBJ whole genome shotgun (WGS) entry which is preliminary data.</text>
</comment>
<evidence type="ECO:0000259" key="1">
    <source>
        <dbReference type="Pfam" id="PF13400"/>
    </source>
</evidence>
<protein>
    <submittedName>
        <fullName evidence="2">Membrane protein</fullName>
    </submittedName>
</protein>
<dbReference type="RefSeq" id="WP_189114495.1">
    <property type="nucleotide sequence ID" value="NZ_BMQC01000008.1"/>
</dbReference>
<dbReference type="EMBL" id="BMQC01000008">
    <property type="protein sequence ID" value="GGK31479.1"/>
    <property type="molecule type" value="Genomic_DNA"/>
</dbReference>
<organism evidence="2 3">
    <name type="scientific">Pilimelia terevasa</name>
    <dbReference type="NCBI Taxonomy" id="53372"/>
    <lineage>
        <taxon>Bacteria</taxon>
        <taxon>Bacillati</taxon>
        <taxon>Actinomycetota</taxon>
        <taxon>Actinomycetes</taxon>
        <taxon>Micromonosporales</taxon>
        <taxon>Micromonosporaceae</taxon>
        <taxon>Pilimelia</taxon>
    </lineage>
</organism>